<proteinExistence type="predicted"/>
<dbReference type="EMBL" id="JAPDRQ010000016">
    <property type="protein sequence ID" value="KAJ9662315.1"/>
    <property type="molecule type" value="Genomic_DNA"/>
</dbReference>
<keyword evidence="2" id="KW-1185">Reference proteome</keyword>
<gene>
    <name evidence="1" type="ORF">H2198_001449</name>
</gene>
<evidence type="ECO:0000313" key="2">
    <source>
        <dbReference type="Proteomes" id="UP001172386"/>
    </source>
</evidence>
<comment type="caution">
    <text evidence="1">The sequence shown here is derived from an EMBL/GenBank/DDBJ whole genome shotgun (WGS) entry which is preliminary data.</text>
</comment>
<protein>
    <submittedName>
        <fullName evidence="1">Uncharacterized protein</fullName>
    </submittedName>
</protein>
<reference evidence="1" key="1">
    <citation type="submission" date="2022-10" db="EMBL/GenBank/DDBJ databases">
        <title>Culturing micro-colonial fungi from biological soil crusts in the Mojave desert and describing Neophaeococcomyces mojavensis, and introducing the new genera and species Taxawa tesnikishii.</title>
        <authorList>
            <person name="Kurbessoian T."/>
            <person name="Stajich J.E."/>
        </authorList>
    </citation>
    <scope>NUCLEOTIDE SEQUENCE</scope>
    <source>
        <strain evidence="1">JES_112</strain>
    </source>
</reference>
<organism evidence="1 2">
    <name type="scientific">Neophaeococcomyces mojaviensis</name>
    <dbReference type="NCBI Taxonomy" id="3383035"/>
    <lineage>
        <taxon>Eukaryota</taxon>
        <taxon>Fungi</taxon>
        <taxon>Dikarya</taxon>
        <taxon>Ascomycota</taxon>
        <taxon>Pezizomycotina</taxon>
        <taxon>Eurotiomycetes</taxon>
        <taxon>Chaetothyriomycetidae</taxon>
        <taxon>Chaetothyriales</taxon>
        <taxon>Chaetothyriales incertae sedis</taxon>
        <taxon>Neophaeococcomyces</taxon>
    </lineage>
</organism>
<sequence>METNESNAEFELQEGFSSPDMQLFLSQPFDPDLLFDFDFPDLTYDTTINPSTTQEPPTPYTAFVETADPPTQLEPPKPKRAPAANRRWCPSYLRKLMHSRRPSNLPESVEYTDTTEVQSIPTELLVPAFTTVTSCGADGQVVEMSVGSRVRHDDSGNGVVPEETLFMLSVVDANGMKVYDMVWSKNLNNDLNESC</sequence>
<name>A0ACC3AHH0_9EURO</name>
<accession>A0ACC3AHH0</accession>
<evidence type="ECO:0000313" key="1">
    <source>
        <dbReference type="EMBL" id="KAJ9662315.1"/>
    </source>
</evidence>
<dbReference type="Proteomes" id="UP001172386">
    <property type="component" value="Unassembled WGS sequence"/>
</dbReference>